<dbReference type="RefSeq" id="WP_184100441.1">
    <property type="nucleotide sequence ID" value="NZ_JACIJH010000014.1"/>
</dbReference>
<evidence type="ECO:0000256" key="1">
    <source>
        <dbReference type="SAM" id="SignalP"/>
    </source>
</evidence>
<keyword evidence="1" id="KW-0732">Signal</keyword>
<evidence type="ECO:0008006" key="4">
    <source>
        <dbReference type="Google" id="ProtNLM"/>
    </source>
</evidence>
<proteinExistence type="predicted"/>
<organism evidence="2 3">
    <name type="scientific">Sphingopyxis panaciterrulae</name>
    <dbReference type="NCBI Taxonomy" id="462372"/>
    <lineage>
        <taxon>Bacteria</taxon>
        <taxon>Pseudomonadati</taxon>
        <taxon>Pseudomonadota</taxon>
        <taxon>Alphaproteobacteria</taxon>
        <taxon>Sphingomonadales</taxon>
        <taxon>Sphingomonadaceae</taxon>
        <taxon>Sphingopyxis</taxon>
    </lineage>
</organism>
<accession>A0A7W9ETB9</accession>
<dbReference type="Gene3D" id="1.10.390.10">
    <property type="entry name" value="Neutral Protease Domain 2"/>
    <property type="match status" value="1"/>
</dbReference>
<dbReference type="InterPro" id="IPR027268">
    <property type="entry name" value="Peptidase_M4/M1_CTD_sf"/>
</dbReference>
<sequence>MRIAFALAAAAIAVGPAFAAPPHYKVAAHFDPQGEVDADVTITLSEGETEKAFLLSRRFAVEPMALPPGVTVTVGPAEEPMPALNKYVFHFADPATEPVALRFRYAGPINTEHDSGNKPLRPEGYELFLDHMWYPVGADIQTRFTVDATIDGLAPDLVVVAQGDVTRTAGGVHIERDFLDIDLPLVAMRGLERAEAHGVEFYSRDLSAWRSQQYIKHSEAAARYFEAMFGPLPRKVRMAQVWRERSMGYARTAYTVVTEGRAGNPGDSEVGPARHVAHEIAHAWWMLASPLTDDFWLVESAAEYMSMRYVEHAFGPEELAKNIAEKRKATVDVGPVMGHGRPNRLQLYGKGPLLLVELENRIGRPAMDRLMIAMAKEPAHTTAIFLRHLTEIAGADAARDFDAALHA</sequence>
<evidence type="ECO:0000313" key="2">
    <source>
        <dbReference type="EMBL" id="MBB5708045.1"/>
    </source>
</evidence>
<gene>
    <name evidence="2" type="ORF">FHR21_003422</name>
</gene>
<reference evidence="2 3" key="1">
    <citation type="submission" date="2020-08" db="EMBL/GenBank/DDBJ databases">
        <title>Genomic Encyclopedia of Type Strains, Phase IV (KMG-IV): sequencing the most valuable type-strain genomes for metagenomic binning, comparative biology and taxonomic classification.</title>
        <authorList>
            <person name="Goeker M."/>
        </authorList>
    </citation>
    <scope>NUCLEOTIDE SEQUENCE [LARGE SCALE GENOMIC DNA]</scope>
    <source>
        <strain evidence="2 3">DSM 27163</strain>
    </source>
</reference>
<feature type="chain" id="PRO_5030611543" description="Peptidase M1 membrane alanine aminopeptidase domain-containing protein" evidence="1">
    <location>
        <begin position="20"/>
        <end position="407"/>
    </location>
</feature>
<comment type="caution">
    <text evidence="2">The sequence shown here is derived from an EMBL/GenBank/DDBJ whole genome shotgun (WGS) entry which is preliminary data.</text>
</comment>
<evidence type="ECO:0000313" key="3">
    <source>
        <dbReference type="Proteomes" id="UP000537161"/>
    </source>
</evidence>
<dbReference type="EMBL" id="JACIJH010000014">
    <property type="protein sequence ID" value="MBB5708045.1"/>
    <property type="molecule type" value="Genomic_DNA"/>
</dbReference>
<name>A0A7W9ETB9_9SPHN</name>
<dbReference type="Proteomes" id="UP000537161">
    <property type="component" value="Unassembled WGS sequence"/>
</dbReference>
<dbReference type="AlphaFoldDB" id="A0A7W9ETB9"/>
<dbReference type="SUPFAM" id="SSF55486">
    <property type="entry name" value="Metalloproteases ('zincins'), catalytic domain"/>
    <property type="match status" value="1"/>
</dbReference>
<keyword evidence="3" id="KW-1185">Reference proteome</keyword>
<feature type="signal peptide" evidence="1">
    <location>
        <begin position="1"/>
        <end position="19"/>
    </location>
</feature>
<protein>
    <recommendedName>
        <fullName evidence="4">Peptidase M1 membrane alanine aminopeptidase domain-containing protein</fullName>
    </recommendedName>
</protein>